<feature type="signal peptide" evidence="2">
    <location>
        <begin position="1"/>
        <end position="22"/>
    </location>
</feature>
<dbReference type="eggNOG" id="ENOG502RX1H">
    <property type="taxonomic scope" value="Eukaryota"/>
</dbReference>
<feature type="region of interest" description="Disordered" evidence="1">
    <location>
        <begin position="58"/>
        <end position="188"/>
    </location>
</feature>
<feature type="compositionally biased region" description="Basic residues" evidence="1">
    <location>
        <begin position="108"/>
        <end position="118"/>
    </location>
</feature>
<feature type="compositionally biased region" description="Acidic residues" evidence="1">
    <location>
        <begin position="125"/>
        <end position="134"/>
    </location>
</feature>
<dbReference type="VEuPathDB" id="FungiDB:GGTG_01713"/>
<proteinExistence type="predicted"/>
<dbReference type="EnsemblFungi" id="EJT81738">
    <property type="protein sequence ID" value="EJT81738"/>
    <property type="gene ID" value="GGTG_01713"/>
</dbReference>
<reference evidence="4" key="5">
    <citation type="submission" date="2018-04" db="UniProtKB">
        <authorList>
            <consortium name="EnsemblFungi"/>
        </authorList>
    </citation>
    <scope>IDENTIFICATION</scope>
    <source>
        <strain evidence="4">R3-111a-1</strain>
    </source>
</reference>
<dbReference type="STRING" id="644352.J3NKD4"/>
<dbReference type="GeneID" id="20342171"/>
<reference evidence="5" key="1">
    <citation type="submission" date="2010-07" db="EMBL/GenBank/DDBJ databases">
        <title>The genome sequence of Gaeumannomyces graminis var. tritici strain R3-111a-1.</title>
        <authorList>
            <consortium name="The Broad Institute Genome Sequencing Platform"/>
            <person name="Ma L.-J."/>
            <person name="Dead R."/>
            <person name="Young S."/>
            <person name="Zeng Q."/>
            <person name="Koehrsen M."/>
            <person name="Alvarado L."/>
            <person name="Berlin A."/>
            <person name="Chapman S.B."/>
            <person name="Chen Z."/>
            <person name="Freedman E."/>
            <person name="Gellesch M."/>
            <person name="Goldberg J."/>
            <person name="Griggs A."/>
            <person name="Gujja S."/>
            <person name="Heilman E.R."/>
            <person name="Heiman D."/>
            <person name="Hepburn T."/>
            <person name="Howarth C."/>
            <person name="Jen D."/>
            <person name="Larson L."/>
            <person name="Mehta T."/>
            <person name="Neiman D."/>
            <person name="Pearson M."/>
            <person name="Roberts A."/>
            <person name="Saif S."/>
            <person name="Shea T."/>
            <person name="Shenoy N."/>
            <person name="Sisk P."/>
            <person name="Stolte C."/>
            <person name="Sykes S."/>
            <person name="Walk T."/>
            <person name="White J."/>
            <person name="Yandava C."/>
            <person name="Haas B."/>
            <person name="Nusbaum C."/>
            <person name="Birren B."/>
        </authorList>
    </citation>
    <scope>NUCLEOTIDE SEQUENCE [LARGE SCALE GENOMIC DNA]</scope>
    <source>
        <strain evidence="5">R3-111a-1</strain>
    </source>
</reference>
<dbReference type="EMBL" id="GL385395">
    <property type="protein sequence ID" value="EJT81738.1"/>
    <property type="molecule type" value="Genomic_DNA"/>
</dbReference>
<reference evidence="3" key="3">
    <citation type="submission" date="2010-09" db="EMBL/GenBank/DDBJ databases">
        <title>Annotation of Gaeumannomyces graminis var. tritici R3-111a-1.</title>
        <authorList>
            <consortium name="The Broad Institute Genome Sequencing Platform"/>
            <person name="Ma L.-J."/>
            <person name="Dead R."/>
            <person name="Young S.K."/>
            <person name="Zeng Q."/>
            <person name="Gargeya S."/>
            <person name="Fitzgerald M."/>
            <person name="Haas B."/>
            <person name="Abouelleil A."/>
            <person name="Alvarado L."/>
            <person name="Arachchi H.M."/>
            <person name="Berlin A."/>
            <person name="Brown A."/>
            <person name="Chapman S.B."/>
            <person name="Chen Z."/>
            <person name="Dunbar C."/>
            <person name="Freedman E."/>
            <person name="Gearin G."/>
            <person name="Gellesch M."/>
            <person name="Goldberg J."/>
            <person name="Griggs A."/>
            <person name="Gujja S."/>
            <person name="Heiman D."/>
            <person name="Howarth C."/>
            <person name="Larson L."/>
            <person name="Lui A."/>
            <person name="MacDonald P.J.P."/>
            <person name="Mehta T."/>
            <person name="Montmayeur A."/>
            <person name="Murphy C."/>
            <person name="Neiman D."/>
            <person name="Pearson M."/>
            <person name="Priest M."/>
            <person name="Roberts A."/>
            <person name="Saif S."/>
            <person name="Shea T."/>
            <person name="Shenoy N."/>
            <person name="Sisk P."/>
            <person name="Stolte C."/>
            <person name="Sykes S."/>
            <person name="Yandava C."/>
            <person name="Wortman J."/>
            <person name="Nusbaum C."/>
            <person name="Birren B."/>
        </authorList>
    </citation>
    <scope>NUCLEOTIDE SEQUENCE</scope>
    <source>
        <strain evidence="3">R3-111a-1</strain>
    </source>
</reference>
<reference evidence="4" key="4">
    <citation type="journal article" date="2015" name="G3 (Bethesda)">
        <title>Genome sequences of three phytopathogenic species of the Magnaporthaceae family of fungi.</title>
        <authorList>
            <person name="Okagaki L.H."/>
            <person name="Nunes C.C."/>
            <person name="Sailsbery J."/>
            <person name="Clay B."/>
            <person name="Brown D."/>
            <person name="John T."/>
            <person name="Oh Y."/>
            <person name="Young N."/>
            <person name="Fitzgerald M."/>
            <person name="Haas B.J."/>
            <person name="Zeng Q."/>
            <person name="Young S."/>
            <person name="Adiconis X."/>
            <person name="Fan L."/>
            <person name="Levin J.Z."/>
            <person name="Mitchell T.K."/>
            <person name="Okubara P.A."/>
            <person name="Farman M.L."/>
            <person name="Kohn L.M."/>
            <person name="Birren B."/>
            <person name="Ma L.-J."/>
            <person name="Dean R.A."/>
        </authorList>
    </citation>
    <scope>NUCLEOTIDE SEQUENCE</scope>
    <source>
        <strain evidence="4">R3-111a-1</strain>
    </source>
</reference>
<evidence type="ECO:0000313" key="4">
    <source>
        <dbReference type="EnsemblFungi" id="EJT81738"/>
    </source>
</evidence>
<evidence type="ECO:0000313" key="3">
    <source>
        <dbReference type="EMBL" id="EJT81738.1"/>
    </source>
</evidence>
<keyword evidence="5" id="KW-1185">Reference proteome</keyword>
<dbReference type="RefSeq" id="XP_009217747.1">
    <property type="nucleotide sequence ID" value="XM_009219483.1"/>
</dbReference>
<evidence type="ECO:0000256" key="1">
    <source>
        <dbReference type="SAM" id="MobiDB-lite"/>
    </source>
</evidence>
<reference evidence="3" key="2">
    <citation type="submission" date="2010-07" db="EMBL/GenBank/DDBJ databases">
        <authorList>
            <consortium name="The Broad Institute Genome Sequencing Platform"/>
            <consortium name="Broad Institute Genome Sequencing Center for Infectious Disease"/>
            <person name="Ma L.-J."/>
            <person name="Dead R."/>
            <person name="Young S."/>
            <person name="Zeng Q."/>
            <person name="Koehrsen M."/>
            <person name="Alvarado L."/>
            <person name="Berlin A."/>
            <person name="Chapman S.B."/>
            <person name="Chen Z."/>
            <person name="Freedman E."/>
            <person name="Gellesch M."/>
            <person name="Goldberg J."/>
            <person name="Griggs A."/>
            <person name="Gujja S."/>
            <person name="Heilman E.R."/>
            <person name="Heiman D."/>
            <person name="Hepburn T."/>
            <person name="Howarth C."/>
            <person name="Jen D."/>
            <person name="Larson L."/>
            <person name="Mehta T."/>
            <person name="Neiman D."/>
            <person name="Pearson M."/>
            <person name="Roberts A."/>
            <person name="Saif S."/>
            <person name="Shea T."/>
            <person name="Shenoy N."/>
            <person name="Sisk P."/>
            <person name="Stolte C."/>
            <person name="Sykes S."/>
            <person name="Walk T."/>
            <person name="White J."/>
            <person name="Yandava C."/>
            <person name="Haas B."/>
            <person name="Nusbaum C."/>
            <person name="Birren B."/>
        </authorList>
    </citation>
    <scope>NUCLEOTIDE SEQUENCE</scope>
    <source>
        <strain evidence="3">R3-111a-1</strain>
    </source>
</reference>
<dbReference type="AlphaFoldDB" id="J3NKD4"/>
<name>J3NKD4_GAET3</name>
<feature type="compositionally biased region" description="Basic residues" evidence="1">
    <location>
        <begin position="143"/>
        <end position="153"/>
    </location>
</feature>
<dbReference type="Proteomes" id="UP000006039">
    <property type="component" value="Unassembled WGS sequence"/>
</dbReference>
<gene>
    <name evidence="4" type="primary">20342171</name>
    <name evidence="3" type="ORF">GGTG_01713</name>
</gene>
<evidence type="ECO:0000313" key="5">
    <source>
        <dbReference type="Proteomes" id="UP000006039"/>
    </source>
</evidence>
<feature type="compositionally biased region" description="Basic residues" evidence="1">
    <location>
        <begin position="178"/>
        <end position="188"/>
    </location>
</feature>
<sequence>MHTPSFIHIAVTGLAAASAVSSFSLGAPSGVVSRHVGALVALAAPALAFPIAETPSELVARQPHHQGKRTKAKGNGPAAKAKGVKRDLAEDHEEDEEHDLETREPHHQGKRTKAKAKGAKRDLAEDHEEDEEHDLETREPHHQGKRTKAKAKGAKRDLTEENHDEDETELETREPHHQGKRTKAKGKN</sequence>
<protein>
    <submittedName>
        <fullName evidence="3 4">Uncharacterized protein</fullName>
    </submittedName>
</protein>
<feature type="chain" id="PRO_5015094180" evidence="2">
    <location>
        <begin position="23"/>
        <end position="188"/>
    </location>
</feature>
<keyword evidence="2" id="KW-0732">Signal</keyword>
<organism evidence="3">
    <name type="scientific">Gaeumannomyces tritici (strain R3-111a-1)</name>
    <name type="common">Wheat and barley take-all root rot fungus</name>
    <name type="synonym">Gaeumannomyces graminis var. tritici</name>
    <dbReference type="NCBI Taxonomy" id="644352"/>
    <lineage>
        <taxon>Eukaryota</taxon>
        <taxon>Fungi</taxon>
        <taxon>Dikarya</taxon>
        <taxon>Ascomycota</taxon>
        <taxon>Pezizomycotina</taxon>
        <taxon>Sordariomycetes</taxon>
        <taxon>Sordariomycetidae</taxon>
        <taxon>Magnaporthales</taxon>
        <taxon>Magnaporthaceae</taxon>
        <taxon>Gaeumannomyces</taxon>
    </lineage>
</organism>
<dbReference type="HOGENOM" id="CLU_142994_0_0_1"/>
<feature type="compositionally biased region" description="Acidic residues" evidence="1">
    <location>
        <begin position="90"/>
        <end position="99"/>
    </location>
</feature>
<accession>J3NKD4</accession>
<feature type="compositionally biased region" description="Basic residues" evidence="1">
    <location>
        <begin position="62"/>
        <end position="72"/>
    </location>
</feature>
<evidence type="ECO:0000256" key="2">
    <source>
        <dbReference type="SAM" id="SignalP"/>
    </source>
</evidence>